<accession>A0AAV4RAY2</accession>
<organism evidence="1 2">
    <name type="scientific">Caerostris darwini</name>
    <dbReference type="NCBI Taxonomy" id="1538125"/>
    <lineage>
        <taxon>Eukaryota</taxon>
        <taxon>Metazoa</taxon>
        <taxon>Ecdysozoa</taxon>
        <taxon>Arthropoda</taxon>
        <taxon>Chelicerata</taxon>
        <taxon>Arachnida</taxon>
        <taxon>Araneae</taxon>
        <taxon>Araneomorphae</taxon>
        <taxon>Entelegynae</taxon>
        <taxon>Araneoidea</taxon>
        <taxon>Araneidae</taxon>
        <taxon>Caerostris</taxon>
    </lineage>
</organism>
<dbReference type="EMBL" id="BPLQ01005872">
    <property type="protein sequence ID" value="GIY18194.1"/>
    <property type="molecule type" value="Genomic_DNA"/>
</dbReference>
<name>A0AAV4RAY2_9ARAC</name>
<reference evidence="1 2" key="1">
    <citation type="submission" date="2021-06" db="EMBL/GenBank/DDBJ databases">
        <title>Caerostris darwini draft genome.</title>
        <authorList>
            <person name="Kono N."/>
            <person name="Arakawa K."/>
        </authorList>
    </citation>
    <scope>NUCLEOTIDE SEQUENCE [LARGE SCALE GENOMIC DNA]</scope>
</reference>
<protein>
    <submittedName>
        <fullName evidence="1">Uncharacterized protein</fullName>
    </submittedName>
</protein>
<dbReference type="AlphaFoldDB" id="A0AAV4RAY2"/>
<evidence type="ECO:0000313" key="1">
    <source>
        <dbReference type="EMBL" id="GIY18194.1"/>
    </source>
</evidence>
<keyword evidence="2" id="KW-1185">Reference proteome</keyword>
<comment type="caution">
    <text evidence="1">The sequence shown here is derived from an EMBL/GenBank/DDBJ whole genome shotgun (WGS) entry which is preliminary data.</text>
</comment>
<proteinExistence type="predicted"/>
<gene>
    <name evidence="1" type="ORF">CDAR_40301</name>
</gene>
<evidence type="ECO:0000313" key="2">
    <source>
        <dbReference type="Proteomes" id="UP001054837"/>
    </source>
</evidence>
<sequence>MRNKSLGRVNGQNRLVVSPGLMFVFFLGHPPCQEIRIKGAKDGKGEGWKGVSCIILSEVGLRQKMLFWRTWLLAAGGVNYNFKSAELSLSFWLANRVFLYFIGFSQGGTNVIGSFPKTGWPN</sequence>
<dbReference type="Proteomes" id="UP001054837">
    <property type="component" value="Unassembled WGS sequence"/>
</dbReference>